<dbReference type="EMBL" id="LR031877">
    <property type="protein sequence ID" value="VDD44768.1"/>
    <property type="molecule type" value="Genomic_DNA"/>
</dbReference>
<proteinExistence type="predicted"/>
<name>A0A3P6EXT5_BRAOL</name>
<reference evidence="1" key="1">
    <citation type="submission" date="2018-11" db="EMBL/GenBank/DDBJ databases">
        <authorList>
            <consortium name="Genoscope - CEA"/>
            <person name="William W."/>
        </authorList>
    </citation>
    <scope>NUCLEOTIDE SEQUENCE</scope>
</reference>
<accession>A0A3P6EXT5</accession>
<dbReference type="AlphaFoldDB" id="A0A3P6EXT5"/>
<protein>
    <submittedName>
        <fullName evidence="1">Uncharacterized protein</fullName>
    </submittedName>
</protein>
<sequence length="43" mass="4911">MKLLFNHRSTGHPSKDEYGVYRYEHGYAQVVDGSAILVSKEDI</sequence>
<gene>
    <name evidence="1" type="ORF">BOLC5T32315H</name>
</gene>
<evidence type="ECO:0000313" key="1">
    <source>
        <dbReference type="EMBL" id="VDD44768.1"/>
    </source>
</evidence>
<organism evidence="1">
    <name type="scientific">Brassica oleracea</name>
    <name type="common">Wild cabbage</name>
    <dbReference type="NCBI Taxonomy" id="3712"/>
    <lineage>
        <taxon>Eukaryota</taxon>
        <taxon>Viridiplantae</taxon>
        <taxon>Streptophyta</taxon>
        <taxon>Embryophyta</taxon>
        <taxon>Tracheophyta</taxon>
        <taxon>Spermatophyta</taxon>
        <taxon>Magnoliopsida</taxon>
        <taxon>eudicotyledons</taxon>
        <taxon>Gunneridae</taxon>
        <taxon>Pentapetalae</taxon>
        <taxon>rosids</taxon>
        <taxon>malvids</taxon>
        <taxon>Brassicales</taxon>
        <taxon>Brassicaceae</taxon>
        <taxon>Brassiceae</taxon>
        <taxon>Brassica</taxon>
    </lineage>
</organism>